<dbReference type="GO" id="GO:0052851">
    <property type="term" value="F:ferric-chelate reductase (NADPH) activity"/>
    <property type="evidence" value="ECO:0007669"/>
    <property type="project" value="UniProtKB-EC"/>
</dbReference>
<dbReference type="Pfam" id="PF08030">
    <property type="entry name" value="NAD_binding_6"/>
    <property type="match status" value="1"/>
</dbReference>
<dbReference type="InterPro" id="IPR039261">
    <property type="entry name" value="FNR_nucleotide-bd"/>
</dbReference>
<dbReference type="EMBL" id="CP014503">
    <property type="protein sequence ID" value="ANB15783.1"/>
    <property type="molecule type" value="Genomic_DNA"/>
</dbReference>
<dbReference type="GO" id="GO:0006826">
    <property type="term" value="P:iron ion transport"/>
    <property type="evidence" value="ECO:0007669"/>
    <property type="project" value="TreeGrafter"/>
</dbReference>
<evidence type="ECO:0000256" key="1">
    <source>
        <dbReference type="ARBA" id="ARBA00004651"/>
    </source>
</evidence>
<comment type="subcellular location">
    <subcellularLocation>
        <location evidence="1">Cell membrane</location>
        <topology evidence="1">Multi-pass membrane protein</topology>
    </subcellularLocation>
</comment>
<dbReference type="CDD" id="cd06186">
    <property type="entry name" value="NOX_Duox_like_FAD_NADP"/>
    <property type="match status" value="1"/>
</dbReference>
<evidence type="ECO:0000313" key="19">
    <source>
        <dbReference type="Proteomes" id="UP000189580"/>
    </source>
</evidence>
<feature type="domain" description="FAD-binding FR-type" evidence="17">
    <location>
        <begin position="86"/>
        <end position="199"/>
    </location>
</feature>
<dbReference type="SFLD" id="SFLDS00052">
    <property type="entry name" value="Ferric_Reductase_Domain"/>
    <property type="match status" value="1"/>
</dbReference>
<organism evidence="18 19">
    <name type="scientific">Sugiyamaella lignohabitans</name>
    <dbReference type="NCBI Taxonomy" id="796027"/>
    <lineage>
        <taxon>Eukaryota</taxon>
        <taxon>Fungi</taxon>
        <taxon>Dikarya</taxon>
        <taxon>Ascomycota</taxon>
        <taxon>Saccharomycotina</taxon>
        <taxon>Dipodascomycetes</taxon>
        <taxon>Dipodascales</taxon>
        <taxon>Trichomonascaceae</taxon>
        <taxon>Sugiyamaella</taxon>
    </lineage>
</organism>
<protein>
    <recommendedName>
        <fullName evidence="3">ferric-chelate reductase (NADPH)</fullName>
        <ecNumber evidence="3">1.16.1.9</ecNumber>
    </recommendedName>
</protein>
<dbReference type="EC" id="1.16.1.9" evidence="3"/>
<reference evidence="18 19" key="1">
    <citation type="submission" date="2016-02" db="EMBL/GenBank/DDBJ databases">
        <title>Complete genome sequence and transcriptome regulation of the pentose utilising yeast Sugiyamaella lignohabitans.</title>
        <authorList>
            <person name="Bellasio M."/>
            <person name="Peymann A."/>
            <person name="Valli M."/>
            <person name="Sipitzky M."/>
            <person name="Graf A."/>
            <person name="Sauer M."/>
            <person name="Marx H."/>
            <person name="Mattanovich D."/>
        </authorList>
    </citation>
    <scope>NUCLEOTIDE SEQUENCE [LARGE SCALE GENOMIC DNA]</scope>
    <source>
        <strain evidence="18 19">CBS 10342</strain>
    </source>
</reference>
<dbReference type="InterPro" id="IPR013112">
    <property type="entry name" value="FAD-bd_8"/>
</dbReference>
<dbReference type="Pfam" id="PF01794">
    <property type="entry name" value="Ferric_reduct"/>
    <property type="match status" value="1"/>
</dbReference>
<comment type="similarity">
    <text evidence="2">Belongs to the ferric reductase (FRE) family.</text>
</comment>
<dbReference type="InterPro" id="IPR051410">
    <property type="entry name" value="Ferric/Cupric_Reductase"/>
</dbReference>
<evidence type="ECO:0000256" key="13">
    <source>
        <dbReference type="ARBA" id="ARBA00023136"/>
    </source>
</evidence>
<evidence type="ECO:0000256" key="12">
    <source>
        <dbReference type="ARBA" id="ARBA00023065"/>
    </source>
</evidence>
<evidence type="ECO:0000256" key="16">
    <source>
        <dbReference type="SAM" id="Phobius"/>
    </source>
</evidence>
<evidence type="ECO:0000256" key="11">
    <source>
        <dbReference type="ARBA" id="ARBA00023002"/>
    </source>
</evidence>
<evidence type="ECO:0000256" key="6">
    <source>
        <dbReference type="ARBA" id="ARBA00022630"/>
    </source>
</evidence>
<dbReference type="KEGG" id="slb:AWJ20_3427"/>
<dbReference type="AlphaFoldDB" id="A0A167FWB3"/>
<keyword evidence="9" id="KW-0249">Electron transport</keyword>
<keyword evidence="8" id="KW-0274">FAD</keyword>
<evidence type="ECO:0000256" key="8">
    <source>
        <dbReference type="ARBA" id="ARBA00022827"/>
    </source>
</evidence>
<accession>A0A167FWB3</accession>
<dbReference type="InterPro" id="IPR013130">
    <property type="entry name" value="Fe3_Rdtase_TM_dom"/>
</dbReference>
<dbReference type="GO" id="GO:0005886">
    <property type="term" value="C:plasma membrane"/>
    <property type="evidence" value="ECO:0007669"/>
    <property type="project" value="UniProtKB-SubCell"/>
</dbReference>
<keyword evidence="7 16" id="KW-0812">Transmembrane</keyword>
<dbReference type="Pfam" id="PF08022">
    <property type="entry name" value="FAD_binding_8"/>
    <property type="match status" value="1"/>
</dbReference>
<evidence type="ECO:0000256" key="7">
    <source>
        <dbReference type="ARBA" id="ARBA00022692"/>
    </source>
</evidence>
<keyword evidence="6" id="KW-0285">Flavoprotein</keyword>
<keyword evidence="14" id="KW-0325">Glycoprotein</keyword>
<keyword evidence="5" id="KW-1003">Cell membrane</keyword>
<dbReference type="SFLD" id="SFLDG01168">
    <property type="entry name" value="Ferric_reductase_subgroup_(FRE"/>
    <property type="match status" value="1"/>
</dbReference>
<evidence type="ECO:0000256" key="5">
    <source>
        <dbReference type="ARBA" id="ARBA00022475"/>
    </source>
</evidence>
<dbReference type="Proteomes" id="UP000189580">
    <property type="component" value="Chromosome b"/>
</dbReference>
<dbReference type="InterPro" id="IPR017927">
    <property type="entry name" value="FAD-bd_FR_type"/>
</dbReference>
<proteinExistence type="inferred from homology"/>
<dbReference type="GO" id="GO:0006879">
    <property type="term" value="P:intracellular iron ion homeostasis"/>
    <property type="evidence" value="ECO:0007669"/>
    <property type="project" value="TreeGrafter"/>
</dbReference>
<dbReference type="SUPFAM" id="SSF52343">
    <property type="entry name" value="Ferredoxin reductase-like, C-terminal NADP-linked domain"/>
    <property type="match status" value="1"/>
</dbReference>
<gene>
    <name evidence="18" type="primary">FRE2</name>
    <name evidence="18" type="ORF">AWJ20_3427</name>
</gene>
<comment type="catalytic activity">
    <reaction evidence="15">
        <text>2 a Fe(II)-siderophore + NADP(+) + H(+) = 2 a Fe(III)-siderophore + NADPH</text>
        <dbReference type="Rhea" id="RHEA:28795"/>
        <dbReference type="Rhea" id="RHEA-COMP:11342"/>
        <dbReference type="Rhea" id="RHEA-COMP:11344"/>
        <dbReference type="ChEBI" id="CHEBI:15378"/>
        <dbReference type="ChEBI" id="CHEBI:29033"/>
        <dbReference type="ChEBI" id="CHEBI:29034"/>
        <dbReference type="ChEBI" id="CHEBI:57783"/>
        <dbReference type="ChEBI" id="CHEBI:58349"/>
        <dbReference type="EC" id="1.16.1.9"/>
    </reaction>
</comment>
<dbReference type="RefSeq" id="XP_018738260.1">
    <property type="nucleotide sequence ID" value="XM_018880441.1"/>
</dbReference>
<evidence type="ECO:0000256" key="10">
    <source>
        <dbReference type="ARBA" id="ARBA00022989"/>
    </source>
</evidence>
<sequence>MFYISSWQDGWMVWGVAAGILMFFASLQAVHFFRSRGYETFLFIHIILAAVIVPAIYFHVKVQIKGIQYVYAMMAIWAFDYLARFLRIIVSGITSKADVRVVSGDILEFKIAYSRWWKYYPGSYAFIHILLPLQNSWQSHPFSLVSSPLKEDEGKVIIFARIKEGITKSMSEYILRQPSNMLRTIPVLLDGPYGDRHHLHHYNTLILVAGGIGITGVYPYAAELVKSPERKQNILFIWTTSDDSFSQWFGDYIAHLTSDERIQQHIYLTSERHEHEEQDVPTQFFSIEKGERPGKTTPSTPEIEYQLGPTSFGPANGLSRKSSVISASLSLVEHRGNTWVHERATRNHSRPDLKDLVANEISKARGSLAFVVCGPGPLNDVMRCSVADNIQSANARIDYYEEAFCW</sequence>
<dbReference type="OrthoDB" id="167398at2759"/>
<keyword evidence="13 16" id="KW-0472">Membrane</keyword>
<keyword evidence="12" id="KW-0406">Ion transport</keyword>
<keyword evidence="19" id="KW-1185">Reference proteome</keyword>
<evidence type="ECO:0000256" key="4">
    <source>
        <dbReference type="ARBA" id="ARBA00022448"/>
    </source>
</evidence>
<evidence type="ECO:0000259" key="17">
    <source>
        <dbReference type="PROSITE" id="PS51384"/>
    </source>
</evidence>
<feature type="transmembrane region" description="Helical" evidence="16">
    <location>
        <begin position="12"/>
        <end position="33"/>
    </location>
</feature>
<dbReference type="InterPro" id="IPR013121">
    <property type="entry name" value="Fe_red_NAD-bd_6"/>
</dbReference>
<evidence type="ECO:0000256" key="9">
    <source>
        <dbReference type="ARBA" id="ARBA00022982"/>
    </source>
</evidence>
<keyword evidence="10 16" id="KW-1133">Transmembrane helix</keyword>
<keyword evidence="4" id="KW-0813">Transport</keyword>
<dbReference type="Gene3D" id="3.40.50.80">
    <property type="entry name" value="Nucleotide-binding domain of ferredoxin-NADP reductase (FNR) module"/>
    <property type="match status" value="1"/>
</dbReference>
<dbReference type="InterPro" id="IPR017938">
    <property type="entry name" value="Riboflavin_synthase-like_b-brl"/>
</dbReference>
<evidence type="ECO:0000256" key="15">
    <source>
        <dbReference type="ARBA" id="ARBA00048483"/>
    </source>
</evidence>
<evidence type="ECO:0000256" key="14">
    <source>
        <dbReference type="ARBA" id="ARBA00023180"/>
    </source>
</evidence>
<dbReference type="GO" id="GO:0015677">
    <property type="term" value="P:copper ion import"/>
    <property type="evidence" value="ECO:0007669"/>
    <property type="project" value="TreeGrafter"/>
</dbReference>
<evidence type="ECO:0000256" key="3">
    <source>
        <dbReference type="ARBA" id="ARBA00012668"/>
    </source>
</evidence>
<feature type="transmembrane region" description="Helical" evidence="16">
    <location>
        <begin position="66"/>
        <end position="86"/>
    </location>
</feature>
<feature type="transmembrane region" description="Helical" evidence="16">
    <location>
        <begin position="40"/>
        <end position="60"/>
    </location>
</feature>
<dbReference type="GeneID" id="30035448"/>
<evidence type="ECO:0000256" key="2">
    <source>
        <dbReference type="ARBA" id="ARBA00006278"/>
    </source>
</evidence>
<feature type="transmembrane region" description="Helical" evidence="16">
    <location>
        <begin position="202"/>
        <end position="221"/>
    </location>
</feature>
<dbReference type="SUPFAM" id="SSF63380">
    <property type="entry name" value="Riboflavin synthase domain-like"/>
    <property type="match status" value="1"/>
</dbReference>
<dbReference type="PANTHER" id="PTHR32361:SF9">
    <property type="entry name" value="FERRIC REDUCTASE TRANSMEMBRANE COMPONENT 3-RELATED"/>
    <property type="match status" value="1"/>
</dbReference>
<name>A0A167FWB3_9ASCO</name>
<keyword evidence="11" id="KW-0560">Oxidoreductase</keyword>
<dbReference type="PROSITE" id="PS51384">
    <property type="entry name" value="FAD_FR"/>
    <property type="match status" value="1"/>
</dbReference>
<dbReference type="PANTHER" id="PTHR32361">
    <property type="entry name" value="FERRIC/CUPRIC REDUCTASE TRANSMEMBRANE COMPONENT"/>
    <property type="match status" value="1"/>
</dbReference>
<evidence type="ECO:0000313" key="18">
    <source>
        <dbReference type="EMBL" id="ANB15783.1"/>
    </source>
</evidence>